<protein>
    <submittedName>
        <fullName evidence="9">(California timema) hypothetical protein</fullName>
    </submittedName>
</protein>
<feature type="domain" description="Importin N-terminal" evidence="8">
    <location>
        <begin position="158"/>
        <end position="224"/>
    </location>
</feature>
<sequence>MVNCALRHQVHSASHKMLHSILSFLVPAQLKQNVRVQPDGQPRKYCLLLSAPPPVQTVGYYSHFSQLPNVWHPFHLDFLHAISPHLPRSSSWSLHSRFPSPTLYSNSFSFQPLNMSYSSQPLSSSISISFICFQEVRQLELLCKQLYESQDSAHRAEAEKALVGFQNAPDTLSKCQLLLDRGDSCYAQLLAATTLTKLVSRSAQGLSLQQRVDIRNYVLNYLATQPKLPNFVIQALVTLFARISKLGWFDSDKEEFVFRNVVTDISKFLQGSVEHCMVGVQLLSQLTCEMNQISEADANRSLTKHRKIASSFRDTQLFEIFRLSCSLLGTARENCKSLNFSDEGQHGLMTQLLRLAHNCLTFDFIGTSTDESSDDLCTVQIPTSWRPAFLDFTTLKLFFDLYHSLPNTLSPLALSCLVQIASVRRSLFSNTERAKFLTHLVNGVKHILQNPQGLSDPSNYHEFCRLLARLKSNYQLGELVMVENYPEAIQLIAKFTVQSLQMWQFAPNSVHYLLSLWQRMVASVPYVKATEPHLLETYTPEVSNAYITSRLESVAVVVREGLEDPLDDLGMVQQQLEQLSVIGRCEYQKTCTLLVQLFDQAARAYQELLASPNAPQLDINIQEGKYTTLTFGDSKAIIVCLK</sequence>
<gene>
    <name evidence="9" type="ORF">TCMB3V08_LOCUS4596</name>
</gene>
<dbReference type="InterPro" id="IPR016024">
    <property type="entry name" value="ARM-type_fold"/>
</dbReference>
<dbReference type="GO" id="GO:0005049">
    <property type="term" value="F:nuclear export signal receptor activity"/>
    <property type="evidence" value="ECO:0007669"/>
    <property type="project" value="InterPro"/>
</dbReference>
<dbReference type="GO" id="GO:0031267">
    <property type="term" value="F:small GTPase binding"/>
    <property type="evidence" value="ECO:0007669"/>
    <property type="project" value="InterPro"/>
</dbReference>
<reference evidence="9" key="1">
    <citation type="submission" date="2020-11" db="EMBL/GenBank/DDBJ databases">
        <authorList>
            <person name="Tran Van P."/>
        </authorList>
    </citation>
    <scope>NUCLEOTIDE SEQUENCE</scope>
</reference>
<name>A0A7R9J4N1_TIMCA</name>
<dbReference type="GO" id="GO:0006611">
    <property type="term" value="P:protein export from nucleus"/>
    <property type="evidence" value="ECO:0007669"/>
    <property type="project" value="TreeGrafter"/>
</dbReference>
<dbReference type="AlphaFoldDB" id="A0A7R9J4N1"/>
<dbReference type="GO" id="GO:0005737">
    <property type="term" value="C:cytoplasm"/>
    <property type="evidence" value="ECO:0007669"/>
    <property type="project" value="UniProtKB-SubCell"/>
</dbReference>
<keyword evidence="4" id="KW-0813">Transport</keyword>
<comment type="similarity">
    <text evidence="3">Belongs to the exportin family.</text>
</comment>
<keyword evidence="6" id="KW-0653">Protein transport</keyword>
<organism evidence="9">
    <name type="scientific">Timema californicum</name>
    <name type="common">California timema</name>
    <name type="synonym">Walking stick</name>
    <dbReference type="NCBI Taxonomy" id="61474"/>
    <lineage>
        <taxon>Eukaryota</taxon>
        <taxon>Metazoa</taxon>
        <taxon>Ecdysozoa</taxon>
        <taxon>Arthropoda</taxon>
        <taxon>Hexapoda</taxon>
        <taxon>Insecta</taxon>
        <taxon>Pterygota</taxon>
        <taxon>Neoptera</taxon>
        <taxon>Polyneoptera</taxon>
        <taxon>Phasmatodea</taxon>
        <taxon>Timematodea</taxon>
        <taxon>Timematoidea</taxon>
        <taxon>Timematidae</taxon>
        <taxon>Timema</taxon>
    </lineage>
</organism>
<evidence type="ECO:0000256" key="7">
    <source>
        <dbReference type="ARBA" id="ARBA00023242"/>
    </source>
</evidence>
<dbReference type="PROSITE" id="PS50166">
    <property type="entry name" value="IMPORTIN_B_NT"/>
    <property type="match status" value="1"/>
</dbReference>
<dbReference type="InterPro" id="IPR044189">
    <property type="entry name" value="XPO4/7-like"/>
</dbReference>
<evidence type="ECO:0000259" key="8">
    <source>
        <dbReference type="PROSITE" id="PS50166"/>
    </source>
</evidence>
<evidence type="ECO:0000256" key="6">
    <source>
        <dbReference type="ARBA" id="ARBA00022927"/>
    </source>
</evidence>
<dbReference type="PANTHER" id="PTHR12596">
    <property type="entry name" value="EXPORTIN 4,7-RELATED"/>
    <property type="match status" value="1"/>
</dbReference>
<evidence type="ECO:0000256" key="1">
    <source>
        <dbReference type="ARBA" id="ARBA00004123"/>
    </source>
</evidence>
<comment type="subcellular location">
    <subcellularLocation>
        <location evidence="2">Cytoplasm</location>
    </subcellularLocation>
    <subcellularLocation>
        <location evidence="1">Nucleus</location>
    </subcellularLocation>
</comment>
<dbReference type="SMART" id="SM00913">
    <property type="entry name" value="IBN_N"/>
    <property type="match status" value="1"/>
</dbReference>
<dbReference type="Pfam" id="PF03810">
    <property type="entry name" value="IBN_N"/>
    <property type="match status" value="1"/>
</dbReference>
<dbReference type="InterPro" id="IPR001494">
    <property type="entry name" value="Importin-beta_N"/>
</dbReference>
<evidence type="ECO:0000256" key="3">
    <source>
        <dbReference type="ARBA" id="ARBA00009466"/>
    </source>
</evidence>
<evidence type="ECO:0000256" key="4">
    <source>
        <dbReference type="ARBA" id="ARBA00022448"/>
    </source>
</evidence>
<dbReference type="FunFam" id="1.25.10.10:FF:000042">
    <property type="entry name" value="exportin-7 isoform X1"/>
    <property type="match status" value="1"/>
</dbReference>
<evidence type="ECO:0000313" key="9">
    <source>
        <dbReference type="EMBL" id="CAD7571934.1"/>
    </source>
</evidence>
<evidence type="ECO:0000256" key="2">
    <source>
        <dbReference type="ARBA" id="ARBA00004496"/>
    </source>
</evidence>
<dbReference type="Gene3D" id="1.25.10.10">
    <property type="entry name" value="Leucine-rich Repeat Variant"/>
    <property type="match status" value="1"/>
</dbReference>
<dbReference type="InterPro" id="IPR011989">
    <property type="entry name" value="ARM-like"/>
</dbReference>
<dbReference type="GO" id="GO:0005643">
    <property type="term" value="C:nuclear pore"/>
    <property type="evidence" value="ECO:0007669"/>
    <property type="project" value="TreeGrafter"/>
</dbReference>
<proteinExistence type="inferred from homology"/>
<dbReference type="EMBL" id="OE180777">
    <property type="protein sequence ID" value="CAD7571934.1"/>
    <property type="molecule type" value="Genomic_DNA"/>
</dbReference>
<keyword evidence="7" id="KW-0539">Nucleus</keyword>
<dbReference type="PANTHER" id="PTHR12596:SF2">
    <property type="entry name" value="EXPORTIN-7 ISOFORM X1"/>
    <property type="match status" value="1"/>
</dbReference>
<evidence type="ECO:0000256" key="5">
    <source>
        <dbReference type="ARBA" id="ARBA00022490"/>
    </source>
</evidence>
<dbReference type="SUPFAM" id="SSF48371">
    <property type="entry name" value="ARM repeat"/>
    <property type="match status" value="1"/>
</dbReference>
<keyword evidence="5" id="KW-0963">Cytoplasm</keyword>
<dbReference type="Pfam" id="PF25795">
    <property type="entry name" value="TPR_XPO7"/>
    <property type="match status" value="1"/>
</dbReference>
<accession>A0A7R9J4N1</accession>
<dbReference type="InterPro" id="IPR057947">
    <property type="entry name" value="TPR_XPO7/RBP17"/>
</dbReference>